<reference evidence="1" key="1">
    <citation type="journal article" date="2012" name="PLoS ONE">
        <title>Gene sets for utilization of primary and secondary nutrition supplies in the distal gut of endangered iberian lynx.</title>
        <authorList>
            <person name="Alcaide M."/>
            <person name="Messina E."/>
            <person name="Richter M."/>
            <person name="Bargiela R."/>
            <person name="Peplies J."/>
            <person name="Huws S.A."/>
            <person name="Newbold C.J."/>
            <person name="Golyshin P.N."/>
            <person name="Simon M.A."/>
            <person name="Lopez G."/>
            <person name="Yakimov M.M."/>
            <person name="Ferrer M."/>
        </authorList>
    </citation>
    <scope>NUCLEOTIDE SEQUENCE</scope>
</reference>
<comment type="caution">
    <text evidence="1">The sequence shown here is derived from an EMBL/GenBank/DDBJ whole genome shotgun (WGS) entry which is preliminary data.</text>
</comment>
<gene>
    <name evidence="1" type="ORF">EVA_18564</name>
</gene>
<dbReference type="EMBL" id="AMCI01007034">
    <property type="protein sequence ID" value="EJW93329.1"/>
    <property type="molecule type" value="Genomic_DNA"/>
</dbReference>
<feature type="non-terminal residue" evidence="1">
    <location>
        <position position="107"/>
    </location>
</feature>
<sequence>MNLDKLPARKTKRAQKKGKAPLRDIFTIICKTDLKTECVKEFKFHPTRRWRFDYALPEYKIALEVEGGVWTGGRHTSPKGFLGDMEKYNTATLMGWRVLRTTPDELL</sequence>
<evidence type="ECO:0008006" key="2">
    <source>
        <dbReference type="Google" id="ProtNLM"/>
    </source>
</evidence>
<name>J9G160_9ZZZZ</name>
<evidence type="ECO:0000313" key="1">
    <source>
        <dbReference type="EMBL" id="EJW93329.1"/>
    </source>
</evidence>
<accession>J9G160</accession>
<proteinExistence type="predicted"/>
<dbReference type="Gene3D" id="3.40.960.10">
    <property type="entry name" value="VSR Endonuclease"/>
    <property type="match status" value="1"/>
</dbReference>
<organism evidence="1">
    <name type="scientific">gut metagenome</name>
    <dbReference type="NCBI Taxonomy" id="749906"/>
    <lineage>
        <taxon>unclassified sequences</taxon>
        <taxon>metagenomes</taxon>
        <taxon>organismal metagenomes</taxon>
    </lineage>
</organism>
<dbReference type="AlphaFoldDB" id="J9G160"/>
<protein>
    <recommendedName>
        <fullName evidence="2">DUF559 domain-containing protein</fullName>
    </recommendedName>
</protein>